<name>A0A9D4EQX7_DREPO</name>
<organism evidence="1 2">
    <name type="scientific">Dreissena polymorpha</name>
    <name type="common">Zebra mussel</name>
    <name type="synonym">Mytilus polymorpha</name>
    <dbReference type="NCBI Taxonomy" id="45954"/>
    <lineage>
        <taxon>Eukaryota</taxon>
        <taxon>Metazoa</taxon>
        <taxon>Spiralia</taxon>
        <taxon>Lophotrochozoa</taxon>
        <taxon>Mollusca</taxon>
        <taxon>Bivalvia</taxon>
        <taxon>Autobranchia</taxon>
        <taxon>Heteroconchia</taxon>
        <taxon>Euheterodonta</taxon>
        <taxon>Imparidentia</taxon>
        <taxon>Neoheterodontei</taxon>
        <taxon>Myida</taxon>
        <taxon>Dreissenoidea</taxon>
        <taxon>Dreissenidae</taxon>
        <taxon>Dreissena</taxon>
    </lineage>
</organism>
<gene>
    <name evidence="1" type="ORF">DPMN_161711</name>
</gene>
<protein>
    <submittedName>
        <fullName evidence="1">Uncharacterized protein</fullName>
    </submittedName>
</protein>
<evidence type="ECO:0000313" key="1">
    <source>
        <dbReference type="EMBL" id="KAH3783763.1"/>
    </source>
</evidence>
<comment type="caution">
    <text evidence="1">The sequence shown here is derived from an EMBL/GenBank/DDBJ whole genome shotgun (WGS) entry which is preliminary data.</text>
</comment>
<reference evidence="1" key="2">
    <citation type="submission" date="2020-11" db="EMBL/GenBank/DDBJ databases">
        <authorList>
            <person name="McCartney M.A."/>
            <person name="Auch B."/>
            <person name="Kono T."/>
            <person name="Mallez S."/>
            <person name="Becker A."/>
            <person name="Gohl D.M."/>
            <person name="Silverstein K.A.T."/>
            <person name="Koren S."/>
            <person name="Bechman K.B."/>
            <person name="Herman A."/>
            <person name="Abrahante J.E."/>
            <person name="Garbe J."/>
        </authorList>
    </citation>
    <scope>NUCLEOTIDE SEQUENCE</scope>
    <source>
        <strain evidence="1">Duluth1</strain>
        <tissue evidence="1">Whole animal</tissue>
    </source>
</reference>
<proteinExistence type="predicted"/>
<dbReference type="EMBL" id="JAIWYP010000008">
    <property type="protein sequence ID" value="KAH3783763.1"/>
    <property type="molecule type" value="Genomic_DNA"/>
</dbReference>
<evidence type="ECO:0000313" key="2">
    <source>
        <dbReference type="Proteomes" id="UP000828390"/>
    </source>
</evidence>
<keyword evidence="2" id="KW-1185">Reference proteome</keyword>
<dbReference type="AlphaFoldDB" id="A0A9D4EQX7"/>
<dbReference type="Proteomes" id="UP000828390">
    <property type="component" value="Unassembled WGS sequence"/>
</dbReference>
<accession>A0A9D4EQX7</accession>
<reference evidence="1" key="1">
    <citation type="journal article" date="2019" name="bioRxiv">
        <title>The Genome of the Zebra Mussel, Dreissena polymorpha: A Resource for Invasive Species Research.</title>
        <authorList>
            <person name="McCartney M.A."/>
            <person name="Auch B."/>
            <person name="Kono T."/>
            <person name="Mallez S."/>
            <person name="Zhang Y."/>
            <person name="Obille A."/>
            <person name="Becker A."/>
            <person name="Abrahante J.E."/>
            <person name="Garbe J."/>
            <person name="Badalamenti J.P."/>
            <person name="Herman A."/>
            <person name="Mangelson H."/>
            <person name="Liachko I."/>
            <person name="Sullivan S."/>
            <person name="Sone E.D."/>
            <person name="Koren S."/>
            <person name="Silverstein K.A.T."/>
            <person name="Beckman K.B."/>
            <person name="Gohl D.M."/>
        </authorList>
    </citation>
    <scope>NUCLEOTIDE SEQUENCE</scope>
    <source>
        <strain evidence="1">Duluth1</strain>
        <tissue evidence="1">Whole animal</tissue>
    </source>
</reference>
<sequence length="115" mass="12955">MHQTVEAAHRVEEIIAKQHGCDRKVAFKPEKKSNYLEIGTTFKLTHGIVYTHGSHGKFLLRIALVTALRLAQLSSDGEKGGASPRLEPMTSRYQEECSKRTVYADNYHSRLMSVP</sequence>